<gene>
    <name evidence="3" type="ORF">NWE73_05375</name>
</gene>
<dbReference type="Gene3D" id="3.30.300.20">
    <property type="match status" value="1"/>
</dbReference>
<sequence length="115" mass="12801">MSLQVTLSGTEISDTFAPTTSQECVRKETGALLKTLLQRIVKNPDDVLVTCMTGERTTVFNIAVHLDDYRYLLGKKGTTINSLRVVLRAIMARHQIRVVLEAPHTPHMGSSQSDY</sequence>
<keyword evidence="4" id="KW-1185">Reference proteome</keyword>
<dbReference type="CDD" id="cd22533">
    <property type="entry name" value="KH-II_YlqC-like"/>
    <property type="match status" value="1"/>
</dbReference>
<comment type="caution">
    <text evidence="3">The sequence shown here is derived from an EMBL/GenBank/DDBJ whole genome shotgun (WGS) entry which is preliminary data.</text>
</comment>
<name>A0ABT6DG34_9BACT</name>
<dbReference type="Pfam" id="PF13083">
    <property type="entry name" value="KH_KhpA-B"/>
    <property type="match status" value="1"/>
</dbReference>
<proteinExistence type="predicted"/>
<organism evidence="3 4">
    <name type="scientific">Bdellovibrio svalbardensis</name>
    <dbReference type="NCBI Taxonomy" id="2972972"/>
    <lineage>
        <taxon>Bacteria</taxon>
        <taxon>Pseudomonadati</taxon>
        <taxon>Bdellovibrionota</taxon>
        <taxon>Bdellovibrionia</taxon>
        <taxon>Bdellovibrionales</taxon>
        <taxon>Pseudobdellovibrionaceae</taxon>
        <taxon>Bdellovibrio</taxon>
    </lineage>
</organism>
<evidence type="ECO:0000313" key="3">
    <source>
        <dbReference type="EMBL" id="MDG0815781.1"/>
    </source>
</evidence>
<evidence type="ECO:0000313" key="4">
    <source>
        <dbReference type="Proteomes" id="UP001152321"/>
    </source>
</evidence>
<dbReference type="Proteomes" id="UP001152321">
    <property type="component" value="Unassembled WGS sequence"/>
</dbReference>
<accession>A0ABT6DG34</accession>
<dbReference type="InterPro" id="IPR020627">
    <property type="entry name" value="KhpA"/>
</dbReference>
<dbReference type="RefSeq" id="WP_277577251.1">
    <property type="nucleotide sequence ID" value="NZ_JANRMI010000001.1"/>
</dbReference>
<evidence type="ECO:0000256" key="1">
    <source>
        <dbReference type="ARBA" id="ARBA00022490"/>
    </source>
</evidence>
<dbReference type="PANTHER" id="PTHR34654:SF1">
    <property type="entry name" value="RNA-BINDING PROTEIN KHPA"/>
    <property type="match status" value="1"/>
</dbReference>
<dbReference type="EMBL" id="JANRMI010000001">
    <property type="protein sequence ID" value="MDG0815781.1"/>
    <property type="molecule type" value="Genomic_DNA"/>
</dbReference>
<dbReference type="PANTHER" id="PTHR34654">
    <property type="entry name" value="UPF0109 PROTEIN SCO5592"/>
    <property type="match status" value="1"/>
</dbReference>
<keyword evidence="2" id="KW-0694">RNA-binding</keyword>
<reference evidence="3" key="1">
    <citation type="submission" date="2022-08" db="EMBL/GenBank/DDBJ databases">
        <title>Novel Bdellovibrio Species Isolated from Svalbard: Designation Bdellovibrio svalbardensis.</title>
        <authorList>
            <person name="Mitchell R.J."/>
            <person name="Choi S.Y."/>
        </authorList>
    </citation>
    <scope>NUCLEOTIDE SEQUENCE</scope>
    <source>
        <strain evidence="3">PAP01</strain>
    </source>
</reference>
<keyword evidence="1" id="KW-0963">Cytoplasm</keyword>
<dbReference type="InterPro" id="IPR015946">
    <property type="entry name" value="KH_dom-like_a/b"/>
</dbReference>
<evidence type="ECO:0000256" key="2">
    <source>
        <dbReference type="ARBA" id="ARBA00022884"/>
    </source>
</evidence>
<protein>
    <submittedName>
        <fullName evidence="3">KH domain-containing protein</fullName>
    </submittedName>
</protein>